<keyword evidence="3 5" id="KW-1133">Transmembrane helix</keyword>
<comment type="subcellular location">
    <subcellularLocation>
        <location evidence="1">Membrane</location>
        <topology evidence="1">Multi-pass membrane protein</topology>
    </subcellularLocation>
</comment>
<dbReference type="Pfam" id="PF02117">
    <property type="entry name" value="7TM_GPCR_Sra"/>
    <property type="match status" value="1"/>
</dbReference>
<feature type="transmembrane region" description="Helical" evidence="5">
    <location>
        <begin position="68"/>
        <end position="90"/>
    </location>
</feature>
<dbReference type="InterPro" id="IPR000344">
    <property type="entry name" value="7TM_GPCR_serpentine_rcpt_Sra"/>
</dbReference>
<protein>
    <submittedName>
        <fullName evidence="7">Innexin</fullName>
    </submittedName>
</protein>
<dbReference type="AlphaFoldDB" id="A0A1I7V1A2"/>
<evidence type="ECO:0000313" key="6">
    <source>
        <dbReference type="Proteomes" id="UP000095282"/>
    </source>
</evidence>
<dbReference type="GO" id="GO:0004930">
    <property type="term" value="F:G protein-coupled receptor activity"/>
    <property type="evidence" value="ECO:0007669"/>
    <property type="project" value="InterPro"/>
</dbReference>
<sequence length="99" mass="11128">MSIIYADLHAITYAGLQCWSLYRSLVYSTDPENIVFTGVECYPVTWAVGFCKMLMIFIQFALTVESYALGVYLILASICFLLNIIIICGLRGSKKRVSI</sequence>
<keyword evidence="2 5" id="KW-0812">Transmembrane</keyword>
<feature type="transmembrane region" description="Helical" evidence="5">
    <location>
        <begin position="44"/>
        <end position="62"/>
    </location>
</feature>
<accession>A0A1I7V1A2</accession>
<evidence type="ECO:0000256" key="3">
    <source>
        <dbReference type="ARBA" id="ARBA00022989"/>
    </source>
</evidence>
<evidence type="ECO:0000256" key="5">
    <source>
        <dbReference type="SAM" id="Phobius"/>
    </source>
</evidence>
<dbReference type="WBParaSite" id="Csp11.Scaffold630.g21406.t1">
    <property type="protein sequence ID" value="Csp11.Scaffold630.g21406.t1"/>
    <property type="gene ID" value="Csp11.Scaffold630.g21406"/>
</dbReference>
<evidence type="ECO:0000256" key="2">
    <source>
        <dbReference type="ARBA" id="ARBA00022692"/>
    </source>
</evidence>
<proteinExistence type="predicted"/>
<dbReference type="GO" id="GO:0016020">
    <property type="term" value="C:membrane"/>
    <property type="evidence" value="ECO:0007669"/>
    <property type="project" value="UniProtKB-SubCell"/>
</dbReference>
<name>A0A1I7V1A2_9PELO</name>
<evidence type="ECO:0000256" key="1">
    <source>
        <dbReference type="ARBA" id="ARBA00004141"/>
    </source>
</evidence>
<organism evidence="6 7">
    <name type="scientific">Caenorhabditis tropicalis</name>
    <dbReference type="NCBI Taxonomy" id="1561998"/>
    <lineage>
        <taxon>Eukaryota</taxon>
        <taxon>Metazoa</taxon>
        <taxon>Ecdysozoa</taxon>
        <taxon>Nematoda</taxon>
        <taxon>Chromadorea</taxon>
        <taxon>Rhabditida</taxon>
        <taxon>Rhabditina</taxon>
        <taxon>Rhabditomorpha</taxon>
        <taxon>Rhabditoidea</taxon>
        <taxon>Rhabditidae</taxon>
        <taxon>Peloderinae</taxon>
        <taxon>Caenorhabditis</taxon>
    </lineage>
</organism>
<dbReference type="GO" id="GO:0007606">
    <property type="term" value="P:sensory perception of chemical stimulus"/>
    <property type="evidence" value="ECO:0007669"/>
    <property type="project" value="InterPro"/>
</dbReference>
<reference evidence="7" key="1">
    <citation type="submission" date="2016-11" db="UniProtKB">
        <authorList>
            <consortium name="WormBaseParasite"/>
        </authorList>
    </citation>
    <scope>IDENTIFICATION</scope>
</reference>
<keyword evidence="4 5" id="KW-0472">Membrane</keyword>
<dbReference type="Proteomes" id="UP000095282">
    <property type="component" value="Unplaced"/>
</dbReference>
<evidence type="ECO:0000256" key="4">
    <source>
        <dbReference type="ARBA" id="ARBA00023136"/>
    </source>
</evidence>
<keyword evidence="6" id="KW-1185">Reference proteome</keyword>
<evidence type="ECO:0000313" key="7">
    <source>
        <dbReference type="WBParaSite" id="Csp11.Scaffold630.g21406.t1"/>
    </source>
</evidence>